<proteinExistence type="predicted"/>
<dbReference type="Proteomes" id="UP000887565">
    <property type="component" value="Unplaced"/>
</dbReference>
<dbReference type="WBParaSite" id="nRc.2.0.1.t29204-RA">
    <property type="protein sequence ID" value="nRc.2.0.1.t29204-RA"/>
    <property type="gene ID" value="nRc.2.0.1.g29204"/>
</dbReference>
<sequence>MTAYRVCCNDTNTLFKEESFAFGPPAQICGTHVAKDGLFIRTFFHLENFLLQDAHGQYTGPGNSSVADVSPCPESSQAVVDNLGRPRKCLPRNVELCGATNACCFHNQVDYYCCSGVAECPNYSNSTVIIYRSPNSYDQVPYASIFADSTKRLPNMQDHWSVGVALKWP</sequence>
<evidence type="ECO:0000313" key="2">
    <source>
        <dbReference type="WBParaSite" id="nRc.2.0.1.t29204-RA"/>
    </source>
</evidence>
<dbReference type="AlphaFoldDB" id="A0A915JT08"/>
<evidence type="ECO:0000313" key="1">
    <source>
        <dbReference type="Proteomes" id="UP000887565"/>
    </source>
</evidence>
<protein>
    <submittedName>
        <fullName evidence="2">Uncharacterized protein</fullName>
    </submittedName>
</protein>
<accession>A0A915JT08</accession>
<reference evidence="2" key="1">
    <citation type="submission" date="2022-11" db="UniProtKB">
        <authorList>
            <consortium name="WormBaseParasite"/>
        </authorList>
    </citation>
    <scope>IDENTIFICATION</scope>
</reference>
<name>A0A915JT08_ROMCU</name>
<keyword evidence="1" id="KW-1185">Reference proteome</keyword>
<organism evidence="1 2">
    <name type="scientific">Romanomermis culicivorax</name>
    <name type="common">Nematode worm</name>
    <dbReference type="NCBI Taxonomy" id="13658"/>
    <lineage>
        <taxon>Eukaryota</taxon>
        <taxon>Metazoa</taxon>
        <taxon>Ecdysozoa</taxon>
        <taxon>Nematoda</taxon>
        <taxon>Enoplea</taxon>
        <taxon>Dorylaimia</taxon>
        <taxon>Mermithida</taxon>
        <taxon>Mermithoidea</taxon>
        <taxon>Mermithidae</taxon>
        <taxon>Romanomermis</taxon>
    </lineage>
</organism>